<dbReference type="Gene3D" id="3.40.50.720">
    <property type="entry name" value="NAD(P)-binding Rossmann-like Domain"/>
    <property type="match status" value="1"/>
</dbReference>
<dbReference type="EMBL" id="CM007649">
    <property type="protein sequence ID" value="ONM32093.1"/>
    <property type="molecule type" value="Genomic_DNA"/>
</dbReference>
<keyword evidence="2" id="KW-0520">NAD</keyword>
<dbReference type="GeneID" id="100193101"/>
<evidence type="ECO:0000313" key="6">
    <source>
        <dbReference type="EMBL" id="ONM32093.1"/>
    </source>
</evidence>
<dbReference type="PANTHER" id="PTHR43574">
    <property type="entry name" value="EPIMERASE-RELATED"/>
    <property type="match status" value="1"/>
</dbReference>
<evidence type="ECO:0000313" key="7">
    <source>
        <dbReference type="EnsemblPlants" id="Zm00001eb131760_P001"/>
    </source>
</evidence>
<keyword evidence="8" id="KW-1185">Reference proteome</keyword>
<feature type="region of interest" description="Disordered" evidence="4">
    <location>
        <begin position="15"/>
        <end position="41"/>
    </location>
</feature>
<reference evidence="6 8" key="2">
    <citation type="submission" date="2015-12" db="EMBL/GenBank/DDBJ databases">
        <title>Update maize B73 reference genome by single molecule sequencing technologies.</title>
        <authorList>
            <consortium name="Maize Genome Sequencing Project"/>
            <person name="Ware D."/>
        </authorList>
    </citation>
    <scope>NUCLEOTIDE SEQUENCE [LARGE SCALE GENOMIC DNA]</scope>
    <source>
        <strain evidence="8">cv. B73</strain>
        <tissue evidence="6">Seedling</tissue>
    </source>
</reference>
<evidence type="ECO:0007829" key="9">
    <source>
        <dbReference type="PeptideAtlas" id="B6SJW9"/>
    </source>
</evidence>
<keyword evidence="9" id="KW-1267">Proteomics identification</keyword>
<reference evidence="7" key="3">
    <citation type="submission" date="2019-07" db="EMBL/GenBank/DDBJ databases">
        <authorList>
            <person name="Seetharam A."/>
            <person name="Woodhouse M."/>
            <person name="Cannon E."/>
        </authorList>
    </citation>
    <scope>NUCLEOTIDE SEQUENCE [LARGE SCALE GENOMIC DNA]</scope>
    <source>
        <strain evidence="7">cv. B73</strain>
    </source>
</reference>
<proteinExistence type="evidence at protein level"/>
<reference evidence="7" key="4">
    <citation type="submission" date="2021-05" db="UniProtKB">
        <authorList>
            <consortium name="EnsemblPlants"/>
        </authorList>
    </citation>
    <scope>IDENTIFICATION</scope>
    <source>
        <strain evidence="7">cv. B73</strain>
    </source>
</reference>
<dbReference type="IntAct" id="B6SJW9">
    <property type="interactions" value="1"/>
</dbReference>
<accession>B6SJW9</accession>
<evidence type="ECO:0000256" key="3">
    <source>
        <dbReference type="ARBA" id="ARBA00023235"/>
    </source>
</evidence>
<dbReference type="Gramene" id="Zm00001eb131760_T001">
    <property type="protein sequence ID" value="Zm00001eb131760_P001"/>
    <property type="gene ID" value="Zm00001eb131760"/>
</dbReference>
<dbReference type="PaxDb" id="4577-GRMZM2G017853_P02"/>
<dbReference type="GO" id="GO:0009507">
    <property type="term" value="C:chloroplast"/>
    <property type="evidence" value="ECO:0000318"/>
    <property type="project" value="GO_Central"/>
</dbReference>
<dbReference type="GO" id="GO:0016854">
    <property type="term" value="F:racemase and epimerase activity"/>
    <property type="evidence" value="ECO:0000318"/>
    <property type="project" value="GO_Central"/>
</dbReference>
<evidence type="ECO:0000256" key="4">
    <source>
        <dbReference type="SAM" id="MobiDB-lite"/>
    </source>
</evidence>
<dbReference type="SUPFAM" id="SSF51735">
    <property type="entry name" value="NAD(P)-binding Rossmann-fold domains"/>
    <property type="match status" value="1"/>
</dbReference>
<dbReference type="RefSeq" id="XP_008672110.1">
    <property type="nucleotide sequence ID" value="XM_008673888.3"/>
</dbReference>
<dbReference type="HOGENOM" id="CLU_066958_0_1_1"/>
<dbReference type="AlphaFoldDB" id="B6SJW9"/>
<gene>
    <name evidence="7" type="primary">LOC100193101</name>
    <name evidence="6" type="ORF">ZEAMMB73_Zm00001d040827</name>
</gene>
<keyword evidence="3" id="KW-0413">Isomerase</keyword>
<comment type="similarity">
    <text evidence="1">Belongs to the NAD(P)-dependent epimerase/dehydratase family.</text>
</comment>
<evidence type="ECO:0000256" key="2">
    <source>
        <dbReference type="ARBA" id="ARBA00023027"/>
    </source>
</evidence>
<sequence length="372" mass="40769">MRAAAAASFHLAPATKPAHRRGCTTESCSLKPAPTARPPRLRSLAGRAPLVCASLGISHDKGFDISDPNVVGQNDLLIVGPGVLGRIIAEKWKKEHPSCKVYGQTASKNHHNELTDLGIIPSLKGTTIHQKVPHVIFCAPPSGSDDYPRDVRARAWDLLCLDKLNHHSIMHSDRERGCKTWVISQFLRLAASNWTGEGSFLFTSSTALYDCSDNSMCNEDCLSVPIGRSPRTDILLKVENVVLEAGGCVLRLAGLYKIDRGAHVFWLRKGTLDTRPDHIINQIHYEDAASLAVAIMKKGLRSRIFLGCDNKPLSRQEIMDAVNNSGKFDTKFGGFTGTDGPLGKRMENSKTRAEIGWEPKYPSFTEFLGISS</sequence>
<dbReference type="FunCoup" id="B6SJW9">
    <property type="interactions" value="1006"/>
</dbReference>
<dbReference type="EMBL" id="EU953034">
    <property type="protein sequence ID" value="ACG25152.1"/>
    <property type="molecule type" value="mRNA"/>
</dbReference>
<evidence type="ECO:0000256" key="1">
    <source>
        <dbReference type="ARBA" id="ARBA00007637"/>
    </source>
</evidence>
<protein>
    <submittedName>
        <fullName evidence="6">NAD(P)-binding Rossmann-fold superfamily protein</fullName>
    </submittedName>
</protein>
<dbReference type="Proteomes" id="UP000007305">
    <property type="component" value="Chromosome 3"/>
</dbReference>
<dbReference type="InterPro" id="IPR036291">
    <property type="entry name" value="NAD(P)-bd_dom_sf"/>
</dbReference>
<dbReference type="OrthoDB" id="674948at2759"/>
<dbReference type="ExpressionAtlas" id="B6SJW9">
    <property type="expression patterns" value="baseline and differential"/>
</dbReference>
<evidence type="ECO:0000313" key="5">
    <source>
        <dbReference type="EMBL" id="ACG25152.1"/>
    </source>
</evidence>
<organism evidence="5">
    <name type="scientific">Zea mays</name>
    <name type="common">Maize</name>
    <dbReference type="NCBI Taxonomy" id="4577"/>
    <lineage>
        <taxon>Eukaryota</taxon>
        <taxon>Viridiplantae</taxon>
        <taxon>Streptophyta</taxon>
        <taxon>Embryophyta</taxon>
        <taxon>Tracheophyta</taxon>
        <taxon>Spermatophyta</taxon>
        <taxon>Magnoliopsida</taxon>
        <taxon>Liliopsida</taxon>
        <taxon>Poales</taxon>
        <taxon>Poaceae</taxon>
        <taxon>PACMAD clade</taxon>
        <taxon>Panicoideae</taxon>
        <taxon>Andropogonodae</taxon>
        <taxon>Andropogoneae</taxon>
        <taxon>Tripsacinae</taxon>
        <taxon>Zea</taxon>
    </lineage>
</organism>
<dbReference type="eggNOG" id="ENOG502QSRK">
    <property type="taxonomic scope" value="Eukaryota"/>
</dbReference>
<name>B6SJW9_MAIZE</name>
<evidence type="ECO:0000313" key="8">
    <source>
        <dbReference type="Proteomes" id="UP000007305"/>
    </source>
</evidence>
<dbReference type="EnsemblPlants" id="Zm00001eb131760_T001">
    <property type="protein sequence ID" value="Zm00001eb131760_P001"/>
    <property type="gene ID" value="Zm00001eb131760"/>
</dbReference>
<reference evidence="5" key="1">
    <citation type="journal article" date="2009" name="Plant Mol. Biol.">
        <title>Insights into corn genes derived from large-scale cDNA sequencing.</title>
        <authorList>
            <person name="Alexandrov N.N."/>
            <person name="Brover V.V."/>
            <person name="Freidin S."/>
            <person name="Troukhan M.E."/>
            <person name="Tatarinova T.V."/>
            <person name="Zhang H."/>
            <person name="Swaller T.J."/>
            <person name="Lu Y.P."/>
            <person name="Bouck J."/>
            <person name="Flavell R.B."/>
            <person name="Feldmann K.A."/>
        </authorList>
    </citation>
    <scope>NUCLEOTIDE SEQUENCE</scope>
</reference>